<dbReference type="InterPro" id="IPR032675">
    <property type="entry name" value="LRR_dom_sf"/>
</dbReference>
<dbReference type="EnsemblPlants" id="Bo8g094840.1">
    <property type="protein sequence ID" value="Bo8g094840.1"/>
    <property type="gene ID" value="Bo8g094840"/>
</dbReference>
<dbReference type="STRING" id="109376.A0A0D3DUI2"/>
<dbReference type="AlphaFoldDB" id="A0A0D3DUI2"/>
<accession>A0A0D3DUI2</accession>
<dbReference type="PANTHER" id="PTHR31293:SF22">
    <property type="entry name" value="BNAC06G06520D PROTEIN"/>
    <property type="match status" value="1"/>
</dbReference>
<dbReference type="Gene3D" id="3.80.10.10">
    <property type="entry name" value="Ribonuclease Inhibitor"/>
    <property type="match status" value="1"/>
</dbReference>
<dbReference type="CDD" id="cd22160">
    <property type="entry name" value="F-box_AtFBL13-like"/>
    <property type="match status" value="1"/>
</dbReference>
<reference evidence="2" key="2">
    <citation type="submission" date="2015-03" db="UniProtKB">
        <authorList>
            <consortium name="EnsemblPlants"/>
        </authorList>
    </citation>
    <scope>IDENTIFICATION</scope>
</reference>
<dbReference type="Proteomes" id="UP000032141">
    <property type="component" value="Chromosome C8"/>
</dbReference>
<dbReference type="InterPro" id="IPR001810">
    <property type="entry name" value="F-box_dom"/>
</dbReference>
<feature type="domain" description="F-box" evidence="1">
    <location>
        <begin position="62"/>
        <end position="110"/>
    </location>
</feature>
<dbReference type="InterPro" id="IPR055294">
    <property type="entry name" value="FBL60-like"/>
</dbReference>
<sequence length="491" mass="55348">MYDGLSRAGNLEACKYSHEMVDVVCYTLMITGQGNMSGFTGTFKEETGSVCMDSNKLGIGSRDAISCLPQEVLGEILSLLPTKLAASTSLLSKKWRHVFRLVHTLDFDDIDFLQPELGKEEWPVIRESFRRFVDRTLALQRGSSINKFSLTYQVANNSDAVYMRRWICNVVERCVLEVDLRVMPGRNWAWLDPLDVDDVHGKCLLPGHLFRSKTLVKLSLGTNTNIGKLPPDVSLPALKSLSIDSIVFAYKDLCDVLLPGCPMLDELTVRHENDLNELYTYSISSQSIKKLKVYYDSKYRNDYMSFDAPSLVSLDYTDYALYKYPLANFESLLEAKLNLCYSENIKRPDITGLIIGISNVQTLHLCGGSVDVISRCVKHGLVLPVFKNLLNLSFATGNKKGWKLLPCLLKQSPQVETLIIKGNDGDTCDVTIGLLQVKVLDVLGYKGTAKEFEHLKSLLGGIVECIEKMRVEFQEYMWWWMMTLLLKPVGI</sequence>
<dbReference type="OMA" id="NAHEHEL"/>
<protein>
    <recommendedName>
        <fullName evidence="1">F-box domain-containing protein</fullName>
    </recommendedName>
</protein>
<evidence type="ECO:0000313" key="3">
    <source>
        <dbReference type="Proteomes" id="UP000032141"/>
    </source>
</evidence>
<dbReference type="SUPFAM" id="SSF81383">
    <property type="entry name" value="F-box domain"/>
    <property type="match status" value="1"/>
</dbReference>
<dbReference type="PANTHER" id="PTHR31293">
    <property type="entry name" value="RNI-LIKE SUPERFAMILY PROTEIN"/>
    <property type="match status" value="1"/>
</dbReference>
<dbReference type="HOGENOM" id="CLU_010721_7_1_1"/>
<dbReference type="InterPro" id="IPR055411">
    <property type="entry name" value="LRR_FXL15/At3g58940/PEG3-like"/>
</dbReference>
<dbReference type="Gene3D" id="1.20.1280.50">
    <property type="match status" value="1"/>
</dbReference>
<dbReference type="Gramene" id="Bo8g094840.1">
    <property type="protein sequence ID" value="Bo8g094840.1"/>
    <property type="gene ID" value="Bo8g094840"/>
</dbReference>
<dbReference type="InterPro" id="IPR053781">
    <property type="entry name" value="F-box_AtFBL13-like"/>
</dbReference>
<name>A0A0D3DUI2_BRAOL</name>
<dbReference type="SUPFAM" id="SSF52047">
    <property type="entry name" value="RNI-like"/>
    <property type="match status" value="1"/>
</dbReference>
<dbReference type="InterPro" id="IPR036047">
    <property type="entry name" value="F-box-like_dom_sf"/>
</dbReference>
<proteinExistence type="predicted"/>
<evidence type="ECO:0000259" key="1">
    <source>
        <dbReference type="PROSITE" id="PS50181"/>
    </source>
</evidence>
<dbReference type="Pfam" id="PF24758">
    <property type="entry name" value="LRR_At5g56370"/>
    <property type="match status" value="1"/>
</dbReference>
<keyword evidence="3" id="KW-1185">Reference proteome</keyword>
<reference evidence="2 3" key="1">
    <citation type="journal article" date="2014" name="Genome Biol.">
        <title>Transcriptome and methylome profiling reveals relics of genome dominance in the mesopolyploid Brassica oleracea.</title>
        <authorList>
            <person name="Parkin I.A."/>
            <person name="Koh C."/>
            <person name="Tang H."/>
            <person name="Robinson S.J."/>
            <person name="Kagale S."/>
            <person name="Clarke W.E."/>
            <person name="Town C.D."/>
            <person name="Nixon J."/>
            <person name="Krishnakumar V."/>
            <person name="Bidwell S.L."/>
            <person name="Denoeud F."/>
            <person name="Belcram H."/>
            <person name="Links M.G."/>
            <person name="Just J."/>
            <person name="Clarke C."/>
            <person name="Bender T."/>
            <person name="Huebert T."/>
            <person name="Mason A.S."/>
            <person name="Pires J.C."/>
            <person name="Barker G."/>
            <person name="Moore J."/>
            <person name="Walley P.G."/>
            <person name="Manoli S."/>
            <person name="Batley J."/>
            <person name="Edwards D."/>
            <person name="Nelson M.N."/>
            <person name="Wang X."/>
            <person name="Paterson A.H."/>
            <person name="King G."/>
            <person name="Bancroft I."/>
            <person name="Chalhoub B."/>
            <person name="Sharpe A.G."/>
        </authorList>
    </citation>
    <scope>NUCLEOTIDE SEQUENCE</scope>
    <source>
        <strain evidence="2 3">cv. TO1000</strain>
    </source>
</reference>
<dbReference type="PROSITE" id="PS50181">
    <property type="entry name" value="FBOX"/>
    <property type="match status" value="1"/>
</dbReference>
<dbReference type="Pfam" id="PF00646">
    <property type="entry name" value="F-box"/>
    <property type="match status" value="1"/>
</dbReference>
<organism evidence="2 3">
    <name type="scientific">Brassica oleracea var. oleracea</name>
    <dbReference type="NCBI Taxonomy" id="109376"/>
    <lineage>
        <taxon>Eukaryota</taxon>
        <taxon>Viridiplantae</taxon>
        <taxon>Streptophyta</taxon>
        <taxon>Embryophyta</taxon>
        <taxon>Tracheophyta</taxon>
        <taxon>Spermatophyta</taxon>
        <taxon>Magnoliopsida</taxon>
        <taxon>eudicotyledons</taxon>
        <taxon>Gunneridae</taxon>
        <taxon>Pentapetalae</taxon>
        <taxon>rosids</taxon>
        <taxon>malvids</taxon>
        <taxon>Brassicales</taxon>
        <taxon>Brassicaceae</taxon>
        <taxon>Brassiceae</taxon>
        <taxon>Brassica</taxon>
    </lineage>
</organism>
<evidence type="ECO:0000313" key="2">
    <source>
        <dbReference type="EnsemblPlants" id="Bo8g094840.1"/>
    </source>
</evidence>